<dbReference type="AlphaFoldDB" id="A0A0T9JF75"/>
<sequence length="267" mass="30082">MLRINKYPFMAYSGGMLILIASNAFSQVEREPIAETEISLGLGIGMVPEYLGAKEMNVLAVPMAFIKHGVLFLDNTRGLGYRYETATGLFWGQALNWDLGRVDRKSNFRPGANRLHGMGTVKSSLVTTAELGYNFTPWLAIRSEAEFALSEPDRGNRYRVGLEGVLWNSLQNDVWYSFDTNFSDRRFSGTYFGVTPTQSANSRFSRYNPGSGIYAYSLSLNWEHRFSRHWSVLMSINAISLTGDARQSPIIQEHSNMYTLGAINYSF</sequence>
<evidence type="ECO:0000313" key="7">
    <source>
        <dbReference type="EMBL" id="SUP80617.1"/>
    </source>
</evidence>
<keyword evidence="5" id="KW-0998">Cell outer membrane</keyword>
<feature type="signal peptide" evidence="6">
    <location>
        <begin position="1"/>
        <end position="26"/>
    </location>
</feature>
<keyword evidence="4" id="KW-0472">Membrane</keyword>
<keyword evidence="3 6" id="KW-0732">Signal</keyword>
<evidence type="ECO:0000256" key="3">
    <source>
        <dbReference type="ARBA" id="ARBA00022729"/>
    </source>
</evidence>
<feature type="chain" id="PRO_5030019019" evidence="6">
    <location>
        <begin position="27"/>
        <end position="267"/>
    </location>
</feature>
<evidence type="ECO:0000313" key="8">
    <source>
        <dbReference type="Proteomes" id="UP000255087"/>
    </source>
</evidence>
<dbReference type="PANTHER" id="PTHR38776:SF1">
    <property type="entry name" value="MLTA-INTERACTING PROTEIN-RELATED"/>
    <property type="match status" value="1"/>
</dbReference>
<comment type="similarity">
    <text evidence="2">Belongs to the MipA/OmpV family.</text>
</comment>
<accession>A0A0T9JF75</accession>
<dbReference type="PANTHER" id="PTHR38776">
    <property type="entry name" value="MLTA-INTERACTING PROTEIN-RELATED"/>
    <property type="match status" value="1"/>
</dbReference>
<dbReference type="GO" id="GO:0009279">
    <property type="term" value="C:cell outer membrane"/>
    <property type="evidence" value="ECO:0007669"/>
    <property type="project" value="UniProtKB-SubCell"/>
</dbReference>
<proteinExistence type="inferred from homology"/>
<dbReference type="EMBL" id="UHJC01000001">
    <property type="protein sequence ID" value="SUP80617.1"/>
    <property type="molecule type" value="Genomic_DNA"/>
</dbReference>
<evidence type="ECO:0000256" key="2">
    <source>
        <dbReference type="ARBA" id="ARBA00005722"/>
    </source>
</evidence>
<evidence type="ECO:0000256" key="5">
    <source>
        <dbReference type="ARBA" id="ARBA00023237"/>
    </source>
</evidence>
<comment type="subcellular location">
    <subcellularLocation>
        <location evidence="1">Cell outer membrane</location>
    </subcellularLocation>
</comment>
<dbReference type="InterPro" id="IPR010583">
    <property type="entry name" value="MipA"/>
</dbReference>
<dbReference type="Proteomes" id="UP000255087">
    <property type="component" value="Unassembled WGS sequence"/>
</dbReference>
<organism evidence="7 8">
    <name type="scientific">Yersinia pseudotuberculosis</name>
    <dbReference type="NCBI Taxonomy" id="633"/>
    <lineage>
        <taxon>Bacteria</taxon>
        <taxon>Pseudomonadati</taxon>
        <taxon>Pseudomonadota</taxon>
        <taxon>Gammaproteobacteria</taxon>
        <taxon>Enterobacterales</taxon>
        <taxon>Yersiniaceae</taxon>
        <taxon>Yersinia</taxon>
    </lineage>
</organism>
<reference evidence="7 8" key="1">
    <citation type="submission" date="2018-06" db="EMBL/GenBank/DDBJ databases">
        <authorList>
            <consortium name="Pathogen Informatics"/>
            <person name="Doyle S."/>
        </authorList>
    </citation>
    <scope>NUCLEOTIDE SEQUENCE [LARGE SCALE GENOMIC DNA]</scope>
    <source>
        <strain evidence="7 8">NCTC8580</strain>
    </source>
</reference>
<dbReference type="RefSeq" id="WP_050092790.1">
    <property type="nucleotide sequence ID" value="NZ_CPWG01000011.1"/>
</dbReference>
<gene>
    <name evidence="7" type="ORF">NCTC8580_00678</name>
</gene>
<evidence type="ECO:0000256" key="6">
    <source>
        <dbReference type="SAM" id="SignalP"/>
    </source>
</evidence>
<evidence type="ECO:0000256" key="4">
    <source>
        <dbReference type="ARBA" id="ARBA00023136"/>
    </source>
</evidence>
<evidence type="ECO:0000256" key="1">
    <source>
        <dbReference type="ARBA" id="ARBA00004442"/>
    </source>
</evidence>
<protein>
    <submittedName>
        <fullName evidence="7">MltA-interacting protein MipA</fullName>
    </submittedName>
</protein>
<name>A0A0T9JF75_YERPU</name>
<dbReference type="Pfam" id="PF06629">
    <property type="entry name" value="MipA"/>
    <property type="match status" value="1"/>
</dbReference>